<dbReference type="Gene3D" id="3.60.20.10">
    <property type="entry name" value="Glutamine Phosphoribosylpyrophosphate, subunit 1, domain 1"/>
    <property type="match status" value="1"/>
</dbReference>
<comment type="caution">
    <text evidence="5">The sequence shown here is derived from an EMBL/GenBank/DDBJ whole genome shotgun (WGS) entry which is preliminary data.</text>
</comment>
<dbReference type="InterPro" id="IPR029055">
    <property type="entry name" value="Ntn_hydrolases_N"/>
</dbReference>
<dbReference type="SUPFAM" id="SSF53697">
    <property type="entry name" value="SIS domain"/>
    <property type="match status" value="1"/>
</dbReference>
<dbReference type="PANTHER" id="PTHR10937:SF0">
    <property type="entry name" value="GLUTAMINE--FRUCTOSE-6-PHOSPHATE TRANSAMINASE (ISOMERIZING)"/>
    <property type="match status" value="1"/>
</dbReference>
<keyword evidence="6" id="KW-1185">Reference proteome</keyword>
<evidence type="ECO:0000256" key="1">
    <source>
        <dbReference type="ARBA" id="ARBA00001031"/>
    </source>
</evidence>
<dbReference type="SUPFAM" id="SSF56235">
    <property type="entry name" value="N-terminal nucleophile aminohydrolases (Ntn hydrolases)"/>
    <property type="match status" value="1"/>
</dbReference>
<evidence type="ECO:0000313" key="5">
    <source>
        <dbReference type="EMBL" id="MFC5581862.1"/>
    </source>
</evidence>
<accession>A0ABW0SXS1</accession>
<proteinExistence type="predicted"/>
<evidence type="ECO:0000256" key="2">
    <source>
        <dbReference type="ARBA" id="ARBA00012916"/>
    </source>
</evidence>
<evidence type="ECO:0000256" key="4">
    <source>
        <dbReference type="ARBA" id="ARBA00022962"/>
    </source>
</evidence>
<dbReference type="PANTHER" id="PTHR10937">
    <property type="entry name" value="GLUCOSAMINE--FRUCTOSE-6-PHOSPHATE AMINOTRANSFERASE, ISOMERIZING"/>
    <property type="match status" value="1"/>
</dbReference>
<comment type="catalytic activity">
    <reaction evidence="1">
        <text>D-fructose 6-phosphate + L-glutamine = D-glucosamine 6-phosphate + L-glutamate</text>
        <dbReference type="Rhea" id="RHEA:13237"/>
        <dbReference type="ChEBI" id="CHEBI:29985"/>
        <dbReference type="ChEBI" id="CHEBI:58359"/>
        <dbReference type="ChEBI" id="CHEBI:58725"/>
        <dbReference type="ChEBI" id="CHEBI:61527"/>
        <dbReference type="EC" id="2.6.1.16"/>
    </reaction>
</comment>
<dbReference type="EC" id="2.6.1.16" evidence="2"/>
<organism evidence="5 6">
    <name type="scientific">Rhodanobacter terrae</name>
    <dbReference type="NCBI Taxonomy" id="418647"/>
    <lineage>
        <taxon>Bacteria</taxon>
        <taxon>Pseudomonadati</taxon>
        <taxon>Pseudomonadota</taxon>
        <taxon>Gammaproteobacteria</taxon>
        <taxon>Lysobacterales</taxon>
        <taxon>Rhodanobacteraceae</taxon>
        <taxon>Rhodanobacter</taxon>
    </lineage>
</organism>
<dbReference type="InterPro" id="IPR046348">
    <property type="entry name" value="SIS_dom_sf"/>
</dbReference>
<dbReference type="RefSeq" id="WP_377327397.1">
    <property type="nucleotide sequence ID" value="NZ_JBHSNG010000011.1"/>
</dbReference>
<protein>
    <recommendedName>
        <fullName evidence="3">Glutamine--fructose-6-phosphate aminotransferase [isomerizing]</fullName>
        <ecNumber evidence="2">2.6.1.16</ecNumber>
    </recommendedName>
</protein>
<sequence>MCGIVAAVAQRDVAPLLVGLGIGENFLGSDAQALIQVTHKMLYLDEGDVVEITRDRVQAFGLDGQPVERAVHVAVLRGTDVDQPRSLAKSVTVNSAGAGRVC</sequence>
<evidence type="ECO:0000256" key="3">
    <source>
        <dbReference type="ARBA" id="ARBA00016090"/>
    </source>
</evidence>
<keyword evidence="4" id="KW-0315">Glutamine amidotransferase</keyword>
<dbReference type="Proteomes" id="UP001596111">
    <property type="component" value="Unassembled WGS sequence"/>
</dbReference>
<gene>
    <name evidence="5" type="ORF">ACFPPB_12135</name>
</gene>
<dbReference type="EMBL" id="JBHSNG010000011">
    <property type="protein sequence ID" value="MFC5581862.1"/>
    <property type="molecule type" value="Genomic_DNA"/>
</dbReference>
<evidence type="ECO:0000313" key="6">
    <source>
        <dbReference type="Proteomes" id="UP001596111"/>
    </source>
</evidence>
<reference evidence="6" key="1">
    <citation type="journal article" date="2019" name="Int. J. Syst. Evol. Microbiol.">
        <title>The Global Catalogue of Microorganisms (GCM) 10K type strain sequencing project: providing services to taxonomists for standard genome sequencing and annotation.</title>
        <authorList>
            <consortium name="The Broad Institute Genomics Platform"/>
            <consortium name="The Broad Institute Genome Sequencing Center for Infectious Disease"/>
            <person name="Wu L."/>
            <person name="Ma J."/>
        </authorList>
    </citation>
    <scope>NUCLEOTIDE SEQUENCE [LARGE SCALE GENOMIC DNA]</scope>
    <source>
        <strain evidence="6">CGMCC 1.13587</strain>
    </source>
</reference>
<name>A0ABW0SXS1_9GAMM</name>